<accession>A0A833DU44</accession>
<keyword evidence="7" id="KW-0378">Hydrolase</keyword>
<organism evidence="12 13">
    <name type="scientific">Ignisphaera aggregans</name>
    <dbReference type="NCBI Taxonomy" id="334771"/>
    <lineage>
        <taxon>Archaea</taxon>
        <taxon>Thermoproteota</taxon>
        <taxon>Thermoprotei</taxon>
        <taxon>Desulfurococcales</taxon>
        <taxon>Desulfurococcaceae</taxon>
        <taxon>Ignisphaera</taxon>
    </lineage>
</organism>
<evidence type="ECO:0000256" key="3">
    <source>
        <dbReference type="ARBA" id="ARBA00012374"/>
    </source>
</evidence>
<keyword evidence="9" id="KW-0472">Membrane</keyword>
<evidence type="ECO:0000256" key="10">
    <source>
        <dbReference type="ARBA" id="ARBA00032707"/>
    </source>
</evidence>
<evidence type="ECO:0000256" key="11">
    <source>
        <dbReference type="ARBA" id="ARBA00047594"/>
    </source>
</evidence>
<keyword evidence="8" id="KW-1133">Transmembrane helix</keyword>
<proteinExistence type="inferred from homology"/>
<comment type="similarity">
    <text evidence="2">Belongs to the UppP family.</text>
</comment>
<keyword evidence="6" id="KW-0812">Transmembrane</keyword>
<dbReference type="Pfam" id="PF02673">
    <property type="entry name" value="BacA"/>
    <property type="match status" value="1"/>
</dbReference>
<dbReference type="InterPro" id="IPR003824">
    <property type="entry name" value="UppP"/>
</dbReference>
<dbReference type="GO" id="GO:0005886">
    <property type="term" value="C:plasma membrane"/>
    <property type="evidence" value="ECO:0007669"/>
    <property type="project" value="UniProtKB-SubCell"/>
</dbReference>
<dbReference type="EMBL" id="DQTV01000011">
    <property type="protein sequence ID" value="HIP56544.1"/>
    <property type="molecule type" value="Genomic_DNA"/>
</dbReference>
<dbReference type="Proteomes" id="UP000605805">
    <property type="component" value="Unassembled WGS sequence"/>
</dbReference>
<evidence type="ECO:0000256" key="8">
    <source>
        <dbReference type="ARBA" id="ARBA00022989"/>
    </source>
</evidence>
<reference evidence="12" key="1">
    <citation type="journal article" date="2020" name="ISME J.">
        <title>Gammaproteobacteria mediating utilization of methyl-, sulfur- and petroleum organic compounds in deep ocean hydrothermal plumes.</title>
        <authorList>
            <person name="Zhou Z."/>
            <person name="Liu Y."/>
            <person name="Pan J."/>
            <person name="Cron B.R."/>
            <person name="Toner B.M."/>
            <person name="Anantharaman K."/>
            <person name="Breier J.A."/>
            <person name="Dick G.J."/>
            <person name="Li M."/>
        </authorList>
    </citation>
    <scope>NUCLEOTIDE SEQUENCE</scope>
    <source>
        <strain evidence="12">SZUA-1435</strain>
    </source>
</reference>
<protein>
    <recommendedName>
        <fullName evidence="4">Undecaprenyl-diphosphatase</fullName>
        <ecNumber evidence="3">3.6.1.27</ecNumber>
    </recommendedName>
    <alternativeName>
        <fullName evidence="10">Undecaprenyl pyrophosphate phosphatase</fullName>
    </alternativeName>
</protein>
<evidence type="ECO:0000256" key="7">
    <source>
        <dbReference type="ARBA" id="ARBA00022801"/>
    </source>
</evidence>
<evidence type="ECO:0000313" key="12">
    <source>
        <dbReference type="EMBL" id="HIP56544.1"/>
    </source>
</evidence>
<sequence length="54" mass="5739">MSIHLFIQACLQGLLEWLPVSSSGFIVLISMLLGSQFLEAIDIALALHLGSGLA</sequence>
<keyword evidence="5" id="KW-1003">Cell membrane</keyword>
<comment type="catalytic activity">
    <reaction evidence="11">
        <text>di-trans,octa-cis-undecaprenyl diphosphate + H2O = di-trans,octa-cis-undecaprenyl phosphate + phosphate + H(+)</text>
        <dbReference type="Rhea" id="RHEA:28094"/>
        <dbReference type="ChEBI" id="CHEBI:15377"/>
        <dbReference type="ChEBI" id="CHEBI:15378"/>
        <dbReference type="ChEBI" id="CHEBI:43474"/>
        <dbReference type="ChEBI" id="CHEBI:58405"/>
        <dbReference type="ChEBI" id="CHEBI:60392"/>
        <dbReference type="EC" id="3.6.1.27"/>
    </reaction>
</comment>
<name>A0A833DU44_9CREN</name>
<evidence type="ECO:0000256" key="1">
    <source>
        <dbReference type="ARBA" id="ARBA00004651"/>
    </source>
</evidence>
<evidence type="ECO:0000256" key="6">
    <source>
        <dbReference type="ARBA" id="ARBA00022692"/>
    </source>
</evidence>
<dbReference type="AlphaFoldDB" id="A0A833DU44"/>
<comment type="subcellular location">
    <subcellularLocation>
        <location evidence="1">Cell membrane</location>
        <topology evidence="1">Multi-pass membrane protein</topology>
    </subcellularLocation>
</comment>
<evidence type="ECO:0000313" key="13">
    <source>
        <dbReference type="Proteomes" id="UP000605805"/>
    </source>
</evidence>
<evidence type="ECO:0000256" key="5">
    <source>
        <dbReference type="ARBA" id="ARBA00022475"/>
    </source>
</evidence>
<dbReference type="GO" id="GO:0050380">
    <property type="term" value="F:undecaprenyl-diphosphatase activity"/>
    <property type="evidence" value="ECO:0007669"/>
    <property type="project" value="UniProtKB-EC"/>
</dbReference>
<evidence type="ECO:0000256" key="2">
    <source>
        <dbReference type="ARBA" id="ARBA00010621"/>
    </source>
</evidence>
<comment type="caution">
    <text evidence="12">The sequence shown here is derived from an EMBL/GenBank/DDBJ whole genome shotgun (WGS) entry which is preliminary data.</text>
</comment>
<feature type="non-terminal residue" evidence="12">
    <location>
        <position position="54"/>
    </location>
</feature>
<dbReference type="EC" id="3.6.1.27" evidence="3"/>
<evidence type="ECO:0000256" key="4">
    <source>
        <dbReference type="ARBA" id="ARBA00021581"/>
    </source>
</evidence>
<gene>
    <name evidence="12" type="ORF">EYH02_00515</name>
</gene>
<evidence type="ECO:0000256" key="9">
    <source>
        <dbReference type="ARBA" id="ARBA00023136"/>
    </source>
</evidence>